<dbReference type="EMBL" id="CATQJA010002456">
    <property type="protein sequence ID" value="CAJ0570726.1"/>
    <property type="molecule type" value="Genomic_DNA"/>
</dbReference>
<comment type="caution">
    <text evidence="1">The sequence shown here is derived from an EMBL/GenBank/DDBJ whole genome shotgun (WGS) entry which is preliminary data.</text>
</comment>
<gene>
    <name evidence="1" type="ORF">MSPICULIGERA_LOCUS9163</name>
</gene>
<accession>A0AA36CMK1</accession>
<organism evidence="1 2">
    <name type="scientific">Mesorhabditis spiculigera</name>
    <dbReference type="NCBI Taxonomy" id="96644"/>
    <lineage>
        <taxon>Eukaryota</taxon>
        <taxon>Metazoa</taxon>
        <taxon>Ecdysozoa</taxon>
        <taxon>Nematoda</taxon>
        <taxon>Chromadorea</taxon>
        <taxon>Rhabditida</taxon>
        <taxon>Rhabditina</taxon>
        <taxon>Rhabditomorpha</taxon>
        <taxon>Rhabditoidea</taxon>
        <taxon>Rhabditidae</taxon>
        <taxon>Mesorhabditinae</taxon>
        <taxon>Mesorhabditis</taxon>
    </lineage>
</organism>
<keyword evidence="2" id="KW-1185">Reference proteome</keyword>
<evidence type="ECO:0000313" key="2">
    <source>
        <dbReference type="Proteomes" id="UP001177023"/>
    </source>
</evidence>
<name>A0AA36CMK1_9BILA</name>
<dbReference type="AlphaFoldDB" id="A0AA36CMK1"/>
<reference evidence="1" key="1">
    <citation type="submission" date="2023-06" db="EMBL/GenBank/DDBJ databases">
        <authorList>
            <person name="Delattre M."/>
        </authorList>
    </citation>
    <scope>NUCLEOTIDE SEQUENCE</scope>
    <source>
        <strain evidence="1">AF72</strain>
    </source>
</reference>
<sequence length="250" mass="28473">MHYENTYTLDEVMMVVDSPRNGVEFKDMSLQLLNTTATINVTFSGNKLKGVLDDADQGKVKYRVLLNDKPYYPEEGDFTQLMSSPFNIDIGIDERKVNFGAENTLKVEFQDYWGVIDYWETKFIGSYSGLMFMDESGDFLSDTFGGILKQLDYGVIIAGQTTLTKKVRIKNLLGYAVDNVYLEMDKKFETDGVEVQLSRQADPFLPIDYLTYGLTQPDESIDFYIRIATDIHAKPNPNGNFEMKVTADRV</sequence>
<dbReference type="Proteomes" id="UP001177023">
    <property type="component" value="Unassembled WGS sequence"/>
</dbReference>
<protein>
    <submittedName>
        <fullName evidence="1">Uncharacterized protein</fullName>
    </submittedName>
</protein>
<feature type="non-terminal residue" evidence="1">
    <location>
        <position position="250"/>
    </location>
</feature>
<evidence type="ECO:0000313" key="1">
    <source>
        <dbReference type="EMBL" id="CAJ0570726.1"/>
    </source>
</evidence>
<proteinExistence type="predicted"/>